<reference evidence="3" key="1">
    <citation type="submission" date="2022-07" db="EMBL/GenBank/DDBJ databases">
        <title>Fungi with potential for degradation of polypropylene.</title>
        <authorList>
            <person name="Gostincar C."/>
        </authorList>
    </citation>
    <scope>NUCLEOTIDE SEQUENCE</scope>
    <source>
        <strain evidence="3">EXF-13308</strain>
    </source>
</reference>
<protein>
    <recommendedName>
        <fullName evidence="2">Prion-inhibition and propagation HeLo domain-containing protein</fullName>
    </recommendedName>
</protein>
<feature type="domain" description="Prion-inhibition and propagation HeLo" evidence="2">
    <location>
        <begin position="5"/>
        <end position="94"/>
    </location>
</feature>
<keyword evidence="1" id="KW-0472">Membrane</keyword>
<evidence type="ECO:0000313" key="4">
    <source>
        <dbReference type="Proteomes" id="UP001174694"/>
    </source>
</evidence>
<gene>
    <name evidence="3" type="ORF">NKR23_g11419</name>
</gene>
<dbReference type="Proteomes" id="UP001174694">
    <property type="component" value="Unassembled WGS sequence"/>
</dbReference>
<dbReference type="AlphaFoldDB" id="A0AA38R7S6"/>
<evidence type="ECO:0000256" key="1">
    <source>
        <dbReference type="SAM" id="Phobius"/>
    </source>
</evidence>
<dbReference type="EMBL" id="JANBVO010000061">
    <property type="protein sequence ID" value="KAJ9132099.1"/>
    <property type="molecule type" value="Genomic_DNA"/>
</dbReference>
<sequence length="159" mass="17077">MEPVGLAVGIVGLVGLFSTCLEVIDKVQSYKTFANDSHVLDSQFNAGKLRFEQWGRAVGLAPGTPSANHHDALDEPDVRAVVGDILSIVRSICTTDGSSGGAIAHSNIRAGRYDMPSAGQGPLDGEHIRNMVTWRADIRQSLSQFEAQMNAETIRELSN</sequence>
<evidence type="ECO:0000259" key="2">
    <source>
        <dbReference type="Pfam" id="PF14479"/>
    </source>
</evidence>
<keyword evidence="4" id="KW-1185">Reference proteome</keyword>
<keyword evidence="1" id="KW-0812">Transmembrane</keyword>
<dbReference type="Gene3D" id="1.20.120.1020">
    <property type="entry name" value="Prion-inhibition and propagation, HeLo domain"/>
    <property type="match status" value="1"/>
</dbReference>
<evidence type="ECO:0000313" key="3">
    <source>
        <dbReference type="EMBL" id="KAJ9132099.1"/>
    </source>
</evidence>
<name>A0AA38R7S6_9PEZI</name>
<dbReference type="InterPro" id="IPR029498">
    <property type="entry name" value="HeLo_dom"/>
</dbReference>
<organism evidence="3 4">
    <name type="scientific">Pleurostoma richardsiae</name>
    <dbReference type="NCBI Taxonomy" id="41990"/>
    <lineage>
        <taxon>Eukaryota</taxon>
        <taxon>Fungi</taxon>
        <taxon>Dikarya</taxon>
        <taxon>Ascomycota</taxon>
        <taxon>Pezizomycotina</taxon>
        <taxon>Sordariomycetes</taxon>
        <taxon>Sordariomycetidae</taxon>
        <taxon>Calosphaeriales</taxon>
        <taxon>Pleurostomataceae</taxon>
        <taxon>Pleurostoma</taxon>
    </lineage>
</organism>
<comment type="caution">
    <text evidence="3">The sequence shown here is derived from an EMBL/GenBank/DDBJ whole genome shotgun (WGS) entry which is preliminary data.</text>
</comment>
<dbReference type="InterPro" id="IPR038305">
    <property type="entry name" value="HeLo_sf"/>
</dbReference>
<accession>A0AA38R7S6</accession>
<keyword evidence="1" id="KW-1133">Transmembrane helix</keyword>
<dbReference type="Pfam" id="PF14479">
    <property type="entry name" value="HeLo"/>
    <property type="match status" value="1"/>
</dbReference>
<feature type="transmembrane region" description="Helical" evidence="1">
    <location>
        <begin position="6"/>
        <end position="24"/>
    </location>
</feature>
<proteinExistence type="predicted"/>